<dbReference type="SUPFAM" id="SSF75005">
    <property type="entry name" value="Arabinanase/levansucrase/invertase"/>
    <property type="match status" value="1"/>
</dbReference>
<protein>
    <recommendedName>
        <fullName evidence="2">beta-fructofuranosidase</fullName>
        <ecNumber evidence="2">3.2.1.26</ecNumber>
    </recommendedName>
</protein>
<feature type="region of interest" description="Disordered" evidence="5">
    <location>
        <begin position="28"/>
        <end position="66"/>
    </location>
</feature>
<dbReference type="RefSeq" id="WP_123638022.1">
    <property type="nucleotide sequence ID" value="NZ_RJUK01000001.1"/>
</dbReference>
<comment type="caution">
    <text evidence="7">The sequence shown here is derived from an EMBL/GenBank/DDBJ whole genome shotgun (WGS) entry which is preliminary data.</text>
</comment>
<keyword evidence="4" id="KW-0326">Glycosidase</keyword>
<accession>A0A3N1NXL9</accession>
<evidence type="ECO:0000256" key="3">
    <source>
        <dbReference type="ARBA" id="ARBA00022801"/>
    </source>
</evidence>
<dbReference type="OrthoDB" id="7064503at2"/>
<evidence type="ECO:0000313" key="7">
    <source>
        <dbReference type="EMBL" id="ROQ20955.1"/>
    </source>
</evidence>
<dbReference type="SMART" id="SM00640">
    <property type="entry name" value="Glyco_32"/>
    <property type="match status" value="1"/>
</dbReference>
<reference evidence="7 8" key="1">
    <citation type="submission" date="2018-11" db="EMBL/GenBank/DDBJ databases">
        <title>Genomic Encyclopedia of Type Strains, Phase IV (KMG-IV): sequencing the most valuable type-strain genomes for metagenomic binning, comparative biology and taxonomic classification.</title>
        <authorList>
            <person name="Goeker M."/>
        </authorList>
    </citation>
    <scope>NUCLEOTIDE SEQUENCE [LARGE SCALE GENOMIC DNA]</scope>
    <source>
        <strain evidence="7 8">DSM 16974</strain>
    </source>
</reference>
<dbReference type="AlphaFoldDB" id="A0A3N1NXL9"/>
<dbReference type="InterPro" id="IPR051214">
    <property type="entry name" value="GH32_Enzymes"/>
</dbReference>
<dbReference type="Gene3D" id="2.115.10.20">
    <property type="entry name" value="Glycosyl hydrolase domain, family 43"/>
    <property type="match status" value="1"/>
</dbReference>
<evidence type="ECO:0000313" key="8">
    <source>
        <dbReference type="Proteomes" id="UP000273643"/>
    </source>
</evidence>
<dbReference type="InterPro" id="IPR023296">
    <property type="entry name" value="Glyco_hydro_beta-prop_sf"/>
</dbReference>
<evidence type="ECO:0000259" key="6">
    <source>
        <dbReference type="Pfam" id="PF00251"/>
    </source>
</evidence>
<dbReference type="PANTHER" id="PTHR43101:SF1">
    <property type="entry name" value="BETA-FRUCTOSIDASE"/>
    <property type="match status" value="1"/>
</dbReference>
<dbReference type="GO" id="GO:0004564">
    <property type="term" value="F:beta-fructofuranosidase activity"/>
    <property type="evidence" value="ECO:0007669"/>
    <property type="project" value="UniProtKB-EC"/>
</dbReference>
<feature type="compositionally biased region" description="Low complexity" evidence="5">
    <location>
        <begin position="43"/>
        <end position="62"/>
    </location>
</feature>
<dbReference type="InterPro" id="IPR001362">
    <property type="entry name" value="Glyco_hydro_32"/>
</dbReference>
<dbReference type="PROSITE" id="PS51257">
    <property type="entry name" value="PROKAR_LIPOPROTEIN"/>
    <property type="match status" value="1"/>
</dbReference>
<dbReference type="PANTHER" id="PTHR43101">
    <property type="entry name" value="BETA-FRUCTOSIDASE"/>
    <property type="match status" value="1"/>
</dbReference>
<name>A0A3N1NXL9_9GAMM</name>
<dbReference type="CDD" id="cd08995">
    <property type="entry name" value="GH32_EcAec43-like"/>
    <property type="match status" value="1"/>
</dbReference>
<dbReference type="Pfam" id="PF00251">
    <property type="entry name" value="Glyco_hydro_32N"/>
    <property type="match status" value="1"/>
</dbReference>
<evidence type="ECO:0000256" key="2">
    <source>
        <dbReference type="ARBA" id="ARBA00012758"/>
    </source>
</evidence>
<proteinExistence type="inferred from homology"/>
<dbReference type="InterPro" id="IPR013148">
    <property type="entry name" value="Glyco_hydro_32_N"/>
</dbReference>
<evidence type="ECO:0000256" key="5">
    <source>
        <dbReference type="SAM" id="MobiDB-lite"/>
    </source>
</evidence>
<comment type="similarity">
    <text evidence="1">Belongs to the glycosyl hydrolase 32 family.</text>
</comment>
<keyword evidence="8" id="KW-1185">Reference proteome</keyword>
<dbReference type="EC" id="3.2.1.26" evidence="2"/>
<dbReference type="GO" id="GO:0005975">
    <property type="term" value="P:carbohydrate metabolic process"/>
    <property type="evidence" value="ECO:0007669"/>
    <property type="project" value="InterPro"/>
</dbReference>
<evidence type="ECO:0000256" key="4">
    <source>
        <dbReference type="ARBA" id="ARBA00023295"/>
    </source>
</evidence>
<evidence type="ECO:0000256" key="1">
    <source>
        <dbReference type="ARBA" id="ARBA00009902"/>
    </source>
</evidence>
<gene>
    <name evidence="7" type="ORF">EDC38_1576</name>
</gene>
<dbReference type="Proteomes" id="UP000273643">
    <property type="component" value="Unassembled WGS sequence"/>
</dbReference>
<sequence>MKLYKEVKVLPAFLMVITASVVGCKMGPEDSPPQSVVDVVAESGSSASSSAGGASSSSSSSSENYPPTPLFEHSGFEFCCGGFGTYESHGFAASGVVQMLDGGQWAADIDGAEGERVFASFGDGFDDEGDSTAEWKGWELTGSLTSPEFEIPARYINFLAGGGTNPFDSERPTAIVLKVGGDIVRHAVGNGQEATLSLVTWDVQDYIGQMARIEIIDGHDDAGDDGSLPMILADRFEASSSAETTPSGVTEGGEVELVFTDAPETEGFSLFSRPGSEQNIAGFEFCCGGFDTYQEHSFGVTGDFVYLDGGEWAEAFDGRQGERVFASFGNAFDQDEGNFFLGWNARGRLSSPEFVIGSNFINFLVGGGDNHYNEPNATAVVLRVEGEVVRHASGANVENALAWVSWDVSALKGHKGVIEIIDMHPDDGSDEALPYILADEFRAADKVAVEPAEDSVVTNTLPGPLASRLKVGDPNPYYEDGTFYLYYLHDDGRHPWYLSQTDDLVNFSSAYEVLSPGSESDSQDYWTGSGSVIKDDLGQYRMYYTGHNQTIQPVEAVMLATADSPDSDSWTKQAEATFTGGDGYSDFDFRDPWVFWNESDNAYWMLLTSRYNSQAAIALYTSPDLDSWTAEAPLYQESSDLNLEVPDLLQLSGDEYLIYSDQRDASRQVRHLVPDGAGDWEYPEFDALDGRGYYAGRSAGPESNKLLFGWVPHKLGSVDSGRFRWGGDLVTHQLYKTDAEGLAVALPDALRAELSTEVALNVVAQTDGAAVSDGNAVLTGESSVLFEAVNQLTRMTLSIDQFPVDASFGVDFKDAGTGRMARVAFDASANEVSFSLDGSRGNPLDPIVSAPLTEGEPIELEILLDPVLEYGVVYIDDFRALTFRFYELEQYDIGLYSESGLNVSSIKRFE</sequence>
<organism evidence="7 8">
    <name type="scientific">Marinimicrobium koreense</name>
    <dbReference type="NCBI Taxonomy" id="306545"/>
    <lineage>
        <taxon>Bacteria</taxon>
        <taxon>Pseudomonadati</taxon>
        <taxon>Pseudomonadota</taxon>
        <taxon>Gammaproteobacteria</taxon>
        <taxon>Cellvibrionales</taxon>
        <taxon>Cellvibrionaceae</taxon>
        <taxon>Marinimicrobium</taxon>
    </lineage>
</organism>
<keyword evidence="3 7" id="KW-0378">Hydrolase</keyword>
<dbReference type="EMBL" id="RJUK01000001">
    <property type="protein sequence ID" value="ROQ20955.1"/>
    <property type="molecule type" value="Genomic_DNA"/>
</dbReference>
<feature type="domain" description="Glycosyl hydrolase family 32 N-terminal" evidence="6">
    <location>
        <begin position="473"/>
        <end position="711"/>
    </location>
</feature>